<dbReference type="STRING" id="1408435.GCA_000685885_00490"/>
<keyword evidence="2" id="KW-0378">Hydrolase</keyword>
<organism evidence="2 3">
    <name type="scientific">Mesoplasma melaleucae</name>
    <dbReference type="NCBI Taxonomy" id="81459"/>
    <lineage>
        <taxon>Bacteria</taxon>
        <taxon>Bacillati</taxon>
        <taxon>Mycoplasmatota</taxon>
        <taxon>Mollicutes</taxon>
        <taxon>Entomoplasmatales</taxon>
        <taxon>Entomoplasmataceae</taxon>
        <taxon>Mesoplasma</taxon>
    </lineage>
</organism>
<accession>A0A2K8NW53</accession>
<dbReference type="SUPFAM" id="SSF53474">
    <property type="entry name" value="alpha/beta-Hydrolases"/>
    <property type="match status" value="1"/>
</dbReference>
<dbReference type="Proteomes" id="UP000231896">
    <property type="component" value="Chromosome"/>
</dbReference>
<dbReference type="GO" id="GO:0016787">
    <property type="term" value="F:hydrolase activity"/>
    <property type="evidence" value="ECO:0007669"/>
    <property type="project" value="UniProtKB-KW"/>
</dbReference>
<name>A0A2K8NW53_9MOLU</name>
<evidence type="ECO:0000259" key="1">
    <source>
        <dbReference type="Pfam" id="PF00561"/>
    </source>
</evidence>
<dbReference type="InterPro" id="IPR052920">
    <property type="entry name" value="DNA-binding_regulatory"/>
</dbReference>
<evidence type="ECO:0000313" key="3">
    <source>
        <dbReference type="Proteomes" id="UP000231896"/>
    </source>
</evidence>
<keyword evidence="3" id="KW-1185">Reference proteome</keyword>
<dbReference type="InterPro" id="IPR029058">
    <property type="entry name" value="AB_hydrolase_fold"/>
</dbReference>
<evidence type="ECO:0000313" key="2">
    <source>
        <dbReference type="EMBL" id="ATZ18075.1"/>
    </source>
</evidence>
<dbReference type="OrthoDB" id="384284at2"/>
<reference evidence="2 3" key="1">
    <citation type="submission" date="2017-11" db="EMBL/GenBank/DDBJ databases">
        <title>Genome sequence of Entomoplasma melaleucae M1 (ATCC 49191).</title>
        <authorList>
            <person name="Lo W.-S."/>
            <person name="Gasparich G.E."/>
            <person name="Kuo C.-H."/>
        </authorList>
    </citation>
    <scope>NUCLEOTIDE SEQUENCE [LARGE SCALE GENOMIC DNA]</scope>
    <source>
        <strain evidence="2 3">M1</strain>
    </source>
</reference>
<gene>
    <name evidence="2" type="ORF">EMELA_v1c05400</name>
</gene>
<feature type="domain" description="AB hydrolase-1" evidence="1">
    <location>
        <begin position="90"/>
        <end position="226"/>
    </location>
</feature>
<dbReference type="PANTHER" id="PTHR43358">
    <property type="entry name" value="ALPHA/BETA-HYDROLASE"/>
    <property type="match status" value="1"/>
</dbReference>
<proteinExistence type="predicted"/>
<dbReference type="InterPro" id="IPR000073">
    <property type="entry name" value="AB_hydrolase_1"/>
</dbReference>
<dbReference type="Gene3D" id="3.40.50.1820">
    <property type="entry name" value="alpha/beta hydrolase"/>
    <property type="match status" value="1"/>
</dbReference>
<dbReference type="RefSeq" id="WP_028124092.1">
    <property type="nucleotide sequence ID" value="NZ_CP024964.1"/>
</dbReference>
<dbReference type="KEGG" id="eml:EMELA_v1c05400"/>
<dbReference type="AlphaFoldDB" id="A0A2K8NW53"/>
<dbReference type="Pfam" id="PF00561">
    <property type="entry name" value="Abhydrolase_1"/>
    <property type="match status" value="1"/>
</dbReference>
<protein>
    <submittedName>
        <fullName evidence="2">Hydrolase</fullName>
    </submittedName>
</protein>
<dbReference type="EMBL" id="CP024964">
    <property type="protein sequence ID" value="ATZ18075.1"/>
    <property type="molecule type" value="Genomic_DNA"/>
</dbReference>
<dbReference type="PANTHER" id="PTHR43358:SF4">
    <property type="entry name" value="ALPHA_BETA HYDROLASE FOLD-1 DOMAIN-CONTAINING PROTEIN"/>
    <property type="match status" value="1"/>
</dbReference>
<sequence>MSEYSTLAHKMIQMWNSSFSKTIRQREEAASLKINFVKTINNLNATNRNSNKKLKIKEYKNPTANFTTLSKDGFKLVGSVWIHPKPSNKWVIGVHGFNSSRFNVLYLTWHYRSLGYNILTFDFRNHGSSDKDVVTWGYKEKWDLMTMISWVTQNYKPEEIGLVGTSMGGFTINYLALTKEKFVKENNIKWAIADSAYMSVSKLLRRMVAINAPKIFKNYVNLVLEDMLRIYKNEYGVDLIDLDFINLIEAKHKYIPIMYIHNRFDRVTNFLDSFKMQDVKNNIEESNVNELIIYDTGINHTKSIIKFTDDYILRTTDFVKKHQIKEK</sequence>